<evidence type="ECO:0000313" key="2">
    <source>
        <dbReference type="EMBL" id="CAG9609883.1"/>
    </source>
</evidence>
<dbReference type="Proteomes" id="UP000789845">
    <property type="component" value="Unassembled WGS sequence"/>
</dbReference>
<keyword evidence="3" id="KW-1185">Reference proteome</keyword>
<dbReference type="EMBL" id="CAKJTG010000025">
    <property type="protein sequence ID" value="CAG9609883.1"/>
    <property type="molecule type" value="Genomic_DNA"/>
</dbReference>
<protein>
    <submittedName>
        <fullName evidence="2">Uncharacterized protein</fullName>
    </submittedName>
</protein>
<feature type="signal peptide" evidence="1">
    <location>
        <begin position="1"/>
        <end position="22"/>
    </location>
</feature>
<comment type="caution">
    <text evidence="2">The sequence shown here is derived from an EMBL/GenBank/DDBJ whole genome shotgun (WGS) entry which is preliminary data.</text>
</comment>
<keyword evidence="1" id="KW-0732">Signal</keyword>
<gene>
    <name evidence="2" type="ORF">NEOCIP111885_03626</name>
</gene>
<proteinExistence type="predicted"/>
<sequence>MKCICSILMVLILFLSPLRSSAEEIGLTIEALPWEQANKLIPKYTKFTVLDTETGLSFKVQRRAGSNHADVQPLTKADTAIMKKIYSGKWSWKRRAIIVQYKDNWIAASMHGMPHGAGSLPNDFPGHFCIHFYGSTTHKTNEMDLSHKLMVLKAAGKLENHLAKADPYELVNAYVAGFKQQDQSILNLASLQKMKWGPILSKVVNVRISRIFMLPAEDITDELYISVPIEIDWLIENEGGKAFRGEVHLIRFSSIGSWKIDSIHFIDGNKYLK</sequence>
<feature type="chain" id="PRO_5038526916" evidence="1">
    <location>
        <begin position="23"/>
        <end position="273"/>
    </location>
</feature>
<organism evidence="2 3">
    <name type="scientific">Pseudoneobacillus rhizosphaerae</name>
    <dbReference type="NCBI Taxonomy" id="2880968"/>
    <lineage>
        <taxon>Bacteria</taxon>
        <taxon>Bacillati</taxon>
        <taxon>Bacillota</taxon>
        <taxon>Bacilli</taxon>
        <taxon>Bacillales</taxon>
        <taxon>Bacillaceae</taxon>
        <taxon>Pseudoneobacillus</taxon>
    </lineage>
</organism>
<accession>A0A9C7GCP0</accession>
<dbReference type="AlphaFoldDB" id="A0A9C7GCP0"/>
<name>A0A9C7GCP0_9BACI</name>
<reference evidence="2" key="1">
    <citation type="submission" date="2021-10" db="EMBL/GenBank/DDBJ databases">
        <authorList>
            <person name="Criscuolo A."/>
        </authorList>
    </citation>
    <scope>NUCLEOTIDE SEQUENCE</scope>
    <source>
        <strain evidence="2">CIP111885</strain>
    </source>
</reference>
<evidence type="ECO:0000313" key="3">
    <source>
        <dbReference type="Proteomes" id="UP000789845"/>
    </source>
</evidence>
<evidence type="ECO:0000256" key="1">
    <source>
        <dbReference type="SAM" id="SignalP"/>
    </source>
</evidence>